<dbReference type="InterPro" id="IPR017972">
    <property type="entry name" value="Cyt_P450_CS"/>
</dbReference>
<dbReference type="GO" id="GO:0005506">
    <property type="term" value="F:iron ion binding"/>
    <property type="evidence" value="ECO:0007669"/>
    <property type="project" value="InterPro"/>
</dbReference>
<dbReference type="SUPFAM" id="SSF48264">
    <property type="entry name" value="Cytochrome P450"/>
    <property type="match status" value="1"/>
</dbReference>
<keyword evidence="2" id="KW-0560">Oxidoreductase</keyword>
<dbReference type="InterPro" id="IPR036396">
    <property type="entry name" value="Cyt_P450_sf"/>
</dbReference>
<proteinExistence type="inferred from homology"/>
<evidence type="ECO:0000313" key="4">
    <source>
        <dbReference type="Proteomes" id="UP000001916"/>
    </source>
</evidence>
<dbReference type="InterPro" id="IPR002397">
    <property type="entry name" value="Cyt_P450_B"/>
</dbReference>
<dbReference type="AlphaFoldDB" id="D7BA40"/>
<evidence type="ECO:0000313" key="3">
    <source>
        <dbReference type="EMBL" id="ADH62474.1"/>
    </source>
</evidence>
<name>D7BA40_ALLS1</name>
<dbReference type="eggNOG" id="COG2124">
    <property type="taxonomic scope" value="Bacteria"/>
</dbReference>
<dbReference type="PANTHER" id="PTHR46696">
    <property type="entry name" value="P450, PUTATIVE (EUROFUNG)-RELATED"/>
    <property type="match status" value="1"/>
</dbReference>
<dbReference type="Proteomes" id="UP000001916">
    <property type="component" value="Chromosome"/>
</dbReference>
<dbReference type="GO" id="GO:0020037">
    <property type="term" value="F:heme binding"/>
    <property type="evidence" value="ECO:0007669"/>
    <property type="project" value="InterPro"/>
</dbReference>
<evidence type="ECO:0000256" key="2">
    <source>
        <dbReference type="RuleBase" id="RU000461"/>
    </source>
</evidence>
<dbReference type="Pfam" id="PF00067">
    <property type="entry name" value="p450"/>
    <property type="match status" value="1"/>
</dbReference>
<evidence type="ECO:0000256" key="1">
    <source>
        <dbReference type="ARBA" id="ARBA00010617"/>
    </source>
</evidence>
<keyword evidence="2" id="KW-0349">Heme</keyword>
<keyword evidence="2" id="KW-0408">Iron</keyword>
<dbReference type="EMBL" id="CP002042">
    <property type="protein sequence ID" value="ADH62474.1"/>
    <property type="molecule type" value="Genomic_DNA"/>
</dbReference>
<keyword evidence="2" id="KW-0479">Metal-binding</keyword>
<dbReference type="PRINTS" id="PR00359">
    <property type="entry name" value="BP450"/>
</dbReference>
<dbReference type="PANTHER" id="PTHR46696:SF1">
    <property type="entry name" value="CYTOCHROME P450 YJIB-RELATED"/>
    <property type="match status" value="1"/>
</dbReference>
<keyword evidence="2" id="KW-0503">Monooxygenase</keyword>
<sequence length="413" mass="45400">MVKSRAMPPTAPVPPFDPLSPEVLADPYPAYARLRMSDPVHWGIPHTRAGAWYVFRHADIASLLRDPRLSRRRPATGRGVPSGRPISEPYRGFLRMMAQQVGFQNTVGHARLRAVMGPLLSPRAVAGVVPRVEWVARKLLQDIEDQHSMDVLNEYALPLVLRVLAELQGVPESSFEELRAWIGVISSVSSSSPKEELLRANRAVAEYGQLVEGLAGEAGGSPQGTVLAGMLAARELGQVSQTEFVANLLALLDAGTQTTADFITNSVLVLLSHQDQLKLLREDPQLLGYAVQELLRFESPVQIVGRWATESFVFQGKGIERGQVVYLVLGSANRDPSWVSDPDRLDLKRKLDRTAAFGGGTHYCLGAPLARLIGGKALEILLQWKGSLSLQTSRLIWRPAFGFRGLTELRVSW</sequence>
<dbReference type="InterPro" id="IPR001128">
    <property type="entry name" value="Cyt_P450"/>
</dbReference>
<protein>
    <submittedName>
        <fullName evidence="3">Cytochrome P450</fullName>
    </submittedName>
</protein>
<comment type="similarity">
    <text evidence="1 2">Belongs to the cytochrome P450 family.</text>
</comment>
<dbReference type="CDD" id="cd20625">
    <property type="entry name" value="CYP164-like"/>
    <property type="match status" value="1"/>
</dbReference>
<dbReference type="Gene3D" id="1.10.630.10">
    <property type="entry name" value="Cytochrome P450"/>
    <property type="match status" value="1"/>
</dbReference>
<dbReference type="HOGENOM" id="CLU_033716_2_0_0"/>
<dbReference type="KEGG" id="msv:Mesil_0542"/>
<reference evidence="3 4" key="1">
    <citation type="journal article" date="2010" name="Stand. Genomic Sci.">
        <title>Complete genome sequence of Meiothermus silvanus type strain (VI-R2).</title>
        <authorList>
            <person name="Sikorski J."/>
            <person name="Tindall B.J."/>
            <person name="Lowry S."/>
            <person name="Lucas S."/>
            <person name="Nolan M."/>
            <person name="Copeland A."/>
            <person name="Glavina Del Rio T."/>
            <person name="Tice H."/>
            <person name="Cheng J.F."/>
            <person name="Han C."/>
            <person name="Pitluck S."/>
            <person name="Liolios K."/>
            <person name="Ivanova N."/>
            <person name="Mavromatis K."/>
            <person name="Mikhailova N."/>
            <person name="Pati A."/>
            <person name="Goodwin L."/>
            <person name="Chen A."/>
            <person name="Palaniappan K."/>
            <person name="Land M."/>
            <person name="Hauser L."/>
            <person name="Chang Y.J."/>
            <person name="Jeffries C.D."/>
            <person name="Rohde M."/>
            <person name="Goker M."/>
            <person name="Woyke T."/>
            <person name="Bristow J."/>
            <person name="Eisen J.A."/>
            <person name="Markowitz V."/>
            <person name="Hugenholtz P."/>
            <person name="Kyrpides N.C."/>
            <person name="Klenk H.P."/>
            <person name="Lapidus A."/>
        </authorList>
    </citation>
    <scope>NUCLEOTIDE SEQUENCE [LARGE SCALE GENOMIC DNA]</scope>
    <source>
        <strain evidence="4">ATCC 700542 / DSM 9946 / VI-R2</strain>
    </source>
</reference>
<dbReference type="GO" id="GO:0004497">
    <property type="term" value="F:monooxygenase activity"/>
    <property type="evidence" value="ECO:0007669"/>
    <property type="project" value="UniProtKB-KW"/>
</dbReference>
<accession>D7BA40</accession>
<dbReference type="STRING" id="526227.Mesil_0542"/>
<keyword evidence="4" id="KW-1185">Reference proteome</keyword>
<dbReference type="GO" id="GO:0016705">
    <property type="term" value="F:oxidoreductase activity, acting on paired donors, with incorporation or reduction of molecular oxygen"/>
    <property type="evidence" value="ECO:0007669"/>
    <property type="project" value="InterPro"/>
</dbReference>
<organism evidence="3 4">
    <name type="scientific">Allomeiothermus silvanus (strain ATCC 700542 / DSM 9946 / NBRC 106475 / NCIMB 13440 / VI-R2)</name>
    <name type="common">Thermus silvanus</name>
    <dbReference type="NCBI Taxonomy" id="526227"/>
    <lineage>
        <taxon>Bacteria</taxon>
        <taxon>Thermotogati</taxon>
        <taxon>Deinococcota</taxon>
        <taxon>Deinococci</taxon>
        <taxon>Thermales</taxon>
        <taxon>Thermaceae</taxon>
        <taxon>Allomeiothermus</taxon>
    </lineage>
</organism>
<gene>
    <name evidence="3" type="ordered locus">Mesil_0542</name>
</gene>
<dbReference type="PROSITE" id="PS00086">
    <property type="entry name" value="CYTOCHROME_P450"/>
    <property type="match status" value="1"/>
</dbReference>